<protein>
    <recommendedName>
        <fullName evidence="4">Histidine kinase/HSP90-like ATPase domain-containing protein</fullName>
    </recommendedName>
</protein>
<dbReference type="Gene3D" id="3.30.565.10">
    <property type="entry name" value="Histidine kinase-like ATPase, C-terminal domain"/>
    <property type="match status" value="1"/>
</dbReference>
<dbReference type="InterPro" id="IPR003594">
    <property type="entry name" value="HATPase_dom"/>
</dbReference>
<evidence type="ECO:0000256" key="2">
    <source>
        <dbReference type="ARBA" id="ARBA00022777"/>
    </source>
</evidence>
<dbReference type="GO" id="GO:0016301">
    <property type="term" value="F:kinase activity"/>
    <property type="evidence" value="ECO:0007669"/>
    <property type="project" value="UniProtKB-KW"/>
</dbReference>
<evidence type="ECO:0000313" key="5">
    <source>
        <dbReference type="EMBL" id="CAA9231473.1"/>
    </source>
</evidence>
<keyword evidence="1" id="KW-0808">Transferase</keyword>
<dbReference type="CDD" id="cd16917">
    <property type="entry name" value="HATPase_UhpB-NarQ-NarX-like"/>
    <property type="match status" value="1"/>
</dbReference>
<dbReference type="GO" id="GO:0000160">
    <property type="term" value="P:phosphorelay signal transduction system"/>
    <property type="evidence" value="ECO:0007669"/>
    <property type="project" value="UniProtKB-KW"/>
</dbReference>
<evidence type="ECO:0000256" key="1">
    <source>
        <dbReference type="ARBA" id="ARBA00022679"/>
    </source>
</evidence>
<dbReference type="EMBL" id="CADCTP010000097">
    <property type="protein sequence ID" value="CAA9231473.1"/>
    <property type="molecule type" value="Genomic_DNA"/>
</dbReference>
<proteinExistence type="predicted"/>
<keyword evidence="3" id="KW-0902">Two-component regulatory system</keyword>
<organism evidence="5">
    <name type="scientific">uncultured Mycobacteriales bacterium</name>
    <dbReference type="NCBI Taxonomy" id="581187"/>
    <lineage>
        <taxon>Bacteria</taxon>
        <taxon>Bacillati</taxon>
        <taxon>Actinomycetota</taxon>
        <taxon>Actinomycetes</taxon>
        <taxon>Mycobacteriales</taxon>
        <taxon>environmental samples</taxon>
    </lineage>
</organism>
<gene>
    <name evidence="5" type="ORF">AVDCRST_MAG41-923</name>
</gene>
<evidence type="ECO:0000259" key="4">
    <source>
        <dbReference type="Pfam" id="PF02518"/>
    </source>
</evidence>
<name>A0A6J4HUJ5_9ACTN</name>
<keyword evidence="2" id="KW-0418">Kinase</keyword>
<reference evidence="5" key="1">
    <citation type="submission" date="2020-02" db="EMBL/GenBank/DDBJ databases">
        <authorList>
            <person name="Meier V. D."/>
        </authorList>
    </citation>
    <scope>NUCLEOTIDE SEQUENCE</scope>
    <source>
        <strain evidence="5">AVDCRST_MAG41</strain>
    </source>
</reference>
<evidence type="ECO:0000256" key="3">
    <source>
        <dbReference type="ARBA" id="ARBA00023012"/>
    </source>
</evidence>
<dbReference type="Pfam" id="PF02518">
    <property type="entry name" value="HATPase_c"/>
    <property type="match status" value="1"/>
</dbReference>
<dbReference type="AlphaFoldDB" id="A0A6J4HUJ5"/>
<accession>A0A6J4HUJ5</accession>
<dbReference type="PANTHER" id="PTHR24421">
    <property type="entry name" value="NITRATE/NITRITE SENSOR PROTEIN NARX-RELATED"/>
    <property type="match status" value="1"/>
</dbReference>
<feature type="domain" description="Histidine kinase/HSP90-like ATPase" evidence="4">
    <location>
        <begin position="263"/>
        <end position="347"/>
    </location>
</feature>
<sequence>MRPVIARNGAPADPSAHLLDRVVELATDGADLDLVVEVVGRGLGARHCRLEWEFGGTGRRHDWPRGGSRAPQPSTRVRIGYGGRPIGMLSARLGGMAARGGRRRGLLRDLGAVLGPVLCATALRATIAAEVRAAERTADALGELRRRSVAEQEDVRRALERDLHDGAQHHLVTLRLTAGLLDHDLNVGDLAAAWARLRRLEELIEETERGVAATAAGVLPDSLVAAGLLTALEAELATARSLRIDADPALRDRRYPAPVEVTVFYACLEAVNNARKHAAGAAVRVELRHTYRGLAFSVSDDGPGFDPTVPAAGSGLPQLAHRVAAAGGELQVRSAPGAGTTVEGFIPV</sequence>
<dbReference type="SUPFAM" id="SSF55874">
    <property type="entry name" value="ATPase domain of HSP90 chaperone/DNA topoisomerase II/histidine kinase"/>
    <property type="match status" value="1"/>
</dbReference>
<dbReference type="InterPro" id="IPR036890">
    <property type="entry name" value="HATPase_C_sf"/>
</dbReference>
<dbReference type="InterPro" id="IPR050482">
    <property type="entry name" value="Sensor_HK_TwoCompSys"/>
</dbReference>